<dbReference type="InterPro" id="IPR050266">
    <property type="entry name" value="AB_hydrolase_sf"/>
</dbReference>
<keyword evidence="3" id="KW-1185">Reference proteome</keyword>
<organism evidence="2 3">
    <name type="scientific">Phytohabitans kaempferiae</name>
    <dbReference type="NCBI Taxonomy" id="1620943"/>
    <lineage>
        <taxon>Bacteria</taxon>
        <taxon>Bacillati</taxon>
        <taxon>Actinomycetota</taxon>
        <taxon>Actinomycetes</taxon>
        <taxon>Micromonosporales</taxon>
        <taxon>Micromonosporaceae</taxon>
    </lineage>
</organism>
<accession>A0ABV6LYM1</accession>
<name>A0ABV6LYM1_9ACTN</name>
<dbReference type="PANTHER" id="PTHR43798:SF33">
    <property type="entry name" value="HYDROLASE, PUTATIVE (AFU_ORTHOLOGUE AFUA_2G14860)-RELATED"/>
    <property type="match status" value="1"/>
</dbReference>
<dbReference type="InterPro" id="IPR000073">
    <property type="entry name" value="AB_hydrolase_1"/>
</dbReference>
<protein>
    <submittedName>
        <fullName evidence="2">Alpha/beta fold hydrolase</fullName>
    </submittedName>
</protein>
<dbReference type="GO" id="GO:0016787">
    <property type="term" value="F:hydrolase activity"/>
    <property type="evidence" value="ECO:0007669"/>
    <property type="project" value="UniProtKB-KW"/>
</dbReference>
<evidence type="ECO:0000259" key="1">
    <source>
        <dbReference type="SMART" id="SM00824"/>
    </source>
</evidence>
<sequence>MSEPTDIHINANGIRQHGIEWRGGDGAHLVLLLHGCGSNCWNWYPLGKRLAERFGDRVRVVALDHRGCGDSERPATGYSPDICAQDVLAVHEQLTDGPVTLVGHSRGGWLSAYIAGRFPDRVAGLVLVDPARMVWPSREAADAFYDRVGRGLGPFDTFEDAVENAKRGHPLAVWSEDRLRGLRFGLREEGGKLVGKLPREVLAQLRAVRLDSDEVGPYLPQVTAPTLLLVASTSDERRQGEKLAYGEGIDGAEVRFFPTSHYMHVDAPDDIAGTVGEFLARRVGALAGVGA</sequence>
<feature type="domain" description="Thioesterase TesA-like" evidence="1">
    <location>
        <begin position="49"/>
        <end position="279"/>
    </location>
</feature>
<keyword evidence="2" id="KW-0378">Hydrolase</keyword>
<evidence type="ECO:0000313" key="2">
    <source>
        <dbReference type="EMBL" id="MFC0527528.1"/>
    </source>
</evidence>
<evidence type="ECO:0000313" key="3">
    <source>
        <dbReference type="Proteomes" id="UP001589867"/>
    </source>
</evidence>
<dbReference type="PRINTS" id="PR00111">
    <property type="entry name" value="ABHYDROLASE"/>
</dbReference>
<reference evidence="2 3" key="1">
    <citation type="submission" date="2024-09" db="EMBL/GenBank/DDBJ databases">
        <authorList>
            <person name="Sun Q."/>
            <person name="Mori K."/>
        </authorList>
    </citation>
    <scope>NUCLEOTIDE SEQUENCE [LARGE SCALE GENOMIC DNA]</scope>
    <source>
        <strain evidence="2 3">TBRC 3947</strain>
    </source>
</reference>
<dbReference type="Proteomes" id="UP001589867">
    <property type="component" value="Unassembled WGS sequence"/>
</dbReference>
<proteinExistence type="predicted"/>
<dbReference type="RefSeq" id="WP_377247609.1">
    <property type="nucleotide sequence ID" value="NZ_JBHLUH010000009.1"/>
</dbReference>
<dbReference type="SUPFAM" id="SSF53474">
    <property type="entry name" value="alpha/beta-Hydrolases"/>
    <property type="match status" value="1"/>
</dbReference>
<dbReference type="EMBL" id="JBHLUH010000009">
    <property type="protein sequence ID" value="MFC0527528.1"/>
    <property type="molecule type" value="Genomic_DNA"/>
</dbReference>
<dbReference type="Gene3D" id="3.40.50.1820">
    <property type="entry name" value="alpha/beta hydrolase"/>
    <property type="match status" value="1"/>
</dbReference>
<comment type="caution">
    <text evidence="2">The sequence shown here is derived from an EMBL/GenBank/DDBJ whole genome shotgun (WGS) entry which is preliminary data.</text>
</comment>
<dbReference type="SMART" id="SM00824">
    <property type="entry name" value="PKS_TE"/>
    <property type="match status" value="1"/>
</dbReference>
<dbReference type="Pfam" id="PF00561">
    <property type="entry name" value="Abhydrolase_1"/>
    <property type="match status" value="1"/>
</dbReference>
<dbReference type="InterPro" id="IPR020802">
    <property type="entry name" value="TesA-like"/>
</dbReference>
<gene>
    <name evidence="2" type="ORF">ACFFIA_07640</name>
</gene>
<dbReference type="PANTHER" id="PTHR43798">
    <property type="entry name" value="MONOACYLGLYCEROL LIPASE"/>
    <property type="match status" value="1"/>
</dbReference>
<dbReference type="InterPro" id="IPR029058">
    <property type="entry name" value="AB_hydrolase_fold"/>
</dbReference>